<evidence type="ECO:0000256" key="4">
    <source>
        <dbReference type="ARBA" id="ARBA00022630"/>
    </source>
</evidence>
<proteinExistence type="inferred from homology"/>
<sequence>MSKIGLFFGPEKGSVHRVAEKIAAVIGEEKVELVSVNDASVADLEQYDQIIFGISTVGKETWDSDYSNTDWSKFFPEVSKANYDGKVVAIYGLGDHVTYPDHFVNAIGRLAKELKTKDANIVGSVDPEGYEFEDSEALIDGRFIGLPIDEDFEPEQTDERIANWLKSIQKDFGF</sequence>
<evidence type="ECO:0000256" key="3">
    <source>
        <dbReference type="ARBA" id="ARBA00022448"/>
    </source>
</evidence>
<evidence type="ECO:0000256" key="6">
    <source>
        <dbReference type="ARBA" id="ARBA00022982"/>
    </source>
</evidence>
<dbReference type="GO" id="GO:0009055">
    <property type="term" value="F:electron transfer activity"/>
    <property type="evidence" value="ECO:0007669"/>
    <property type="project" value="UniProtKB-UniRule"/>
</dbReference>
<dbReference type="GO" id="GO:0010181">
    <property type="term" value="F:FMN binding"/>
    <property type="evidence" value="ECO:0007669"/>
    <property type="project" value="UniProtKB-UniRule"/>
</dbReference>
<dbReference type="PANTHER" id="PTHR42809">
    <property type="entry name" value="FLAVODOXIN 2"/>
    <property type="match status" value="1"/>
</dbReference>
<dbReference type="Proteomes" id="UP000294848">
    <property type="component" value="Unassembled WGS sequence"/>
</dbReference>
<dbReference type="PANTHER" id="PTHR42809:SF1">
    <property type="entry name" value="FLAVODOXIN 1"/>
    <property type="match status" value="1"/>
</dbReference>
<dbReference type="InterPro" id="IPR008254">
    <property type="entry name" value="Flavodoxin/NO_synth"/>
</dbReference>
<evidence type="ECO:0000256" key="2">
    <source>
        <dbReference type="ARBA" id="ARBA00005267"/>
    </source>
</evidence>
<comment type="function">
    <text evidence="7">Low-potential electron donor to a number of redox enzymes.</text>
</comment>
<reference evidence="9 10" key="1">
    <citation type="submission" date="2019-03" db="EMBL/GenBank/DDBJ databases">
        <title>Freshwater and sediment microbial communities from various areas in North America, analyzing microbe dynamics in response to fracking.</title>
        <authorList>
            <person name="Lamendella R."/>
        </authorList>
    </citation>
    <scope>NUCLEOTIDE SEQUENCE [LARGE SCALE GENOMIC DNA]</scope>
    <source>
        <strain evidence="9 10">114D</strain>
    </source>
</reference>
<dbReference type="InterPro" id="IPR050619">
    <property type="entry name" value="Flavodoxin"/>
</dbReference>
<dbReference type="AlphaFoldDB" id="A0A4V3BWT3"/>
<evidence type="ECO:0000256" key="7">
    <source>
        <dbReference type="PIRNR" id="PIRNR038996"/>
    </source>
</evidence>
<evidence type="ECO:0000313" key="10">
    <source>
        <dbReference type="Proteomes" id="UP000294848"/>
    </source>
</evidence>
<keyword evidence="4 7" id="KW-0285">Flavoprotein</keyword>
<dbReference type="Pfam" id="PF00258">
    <property type="entry name" value="Flavodoxin_1"/>
    <property type="match status" value="1"/>
</dbReference>
<evidence type="ECO:0000259" key="8">
    <source>
        <dbReference type="PROSITE" id="PS50902"/>
    </source>
</evidence>
<dbReference type="PIRSF" id="PIRSF038996">
    <property type="entry name" value="FldA"/>
    <property type="match status" value="1"/>
</dbReference>
<keyword evidence="6 7" id="KW-0249">Electron transport</keyword>
<evidence type="ECO:0000256" key="5">
    <source>
        <dbReference type="ARBA" id="ARBA00022643"/>
    </source>
</evidence>
<dbReference type="InterPro" id="IPR010086">
    <property type="entry name" value="Flavodoxin_lc"/>
</dbReference>
<evidence type="ECO:0000313" key="9">
    <source>
        <dbReference type="EMBL" id="TDN96338.1"/>
    </source>
</evidence>
<name>A0A4V3BWT3_9BACT</name>
<dbReference type="Gene3D" id="3.40.50.360">
    <property type="match status" value="1"/>
</dbReference>
<keyword evidence="5 7" id="KW-0288">FMN</keyword>
<accession>A0A4V3BWT3</accession>
<dbReference type="NCBIfam" id="TIGR01752">
    <property type="entry name" value="flav_long"/>
    <property type="match status" value="1"/>
</dbReference>
<comment type="cofactor">
    <cofactor evidence="1 7">
        <name>FMN</name>
        <dbReference type="ChEBI" id="CHEBI:58210"/>
    </cofactor>
</comment>
<dbReference type="PROSITE" id="PS50902">
    <property type="entry name" value="FLAVODOXIN_LIKE"/>
    <property type="match status" value="1"/>
</dbReference>
<comment type="caution">
    <text evidence="9">The sequence shown here is derived from an EMBL/GenBank/DDBJ whole genome shotgun (WGS) entry which is preliminary data.</text>
</comment>
<dbReference type="InterPro" id="IPR029039">
    <property type="entry name" value="Flavoprotein-like_sf"/>
</dbReference>
<dbReference type="SUPFAM" id="SSF52218">
    <property type="entry name" value="Flavoproteins"/>
    <property type="match status" value="1"/>
</dbReference>
<keyword evidence="3 7" id="KW-0813">Transport</keyword>
<organism evidence="9 10">
    <name type="scientific">Sunxiuqinia elliptica</name>
    <dbReference type="NCBI Taxonomy" id="655355"/>
    <lineage>
        <taxon>Bacteria</taxon>
        <taxon>Pseudomonadati</taxon>
        <taxon>Bacteroidota</taxon>
        <taxon>Bacteroidia</taxon>
        <taxon>Marinilabiliales</taxon>
        <taxon>Prolixibacteraceae</taxon>
        <taxon>Sunxiuqinia</taxon>
    </lineage>
</organism>
<gene>
    <name evidence="9" type="ORF">DET52_112165</name>
</gene>
<dbReference type="RefSeq" id="WP_166642755.1">
    <property type="nucleotide sequence ID" value="NZ_SNWI01000012.1"/>
</dbReference>
<comment type="similarity">
    <text evidence="2 7">Belongs to the flavodoxin family.</text>
</comment>
<protein>
    <recommendedName>
        <fullName evidence="7">Flavodoxin</fullName>
    </recommendedName>
</protein>
<dbReference type="EMBL" id="SNWI01000012">
    <property type="protein sequence ID" value="TDN96338.1"/>
    <property type="molecule type" value="Genomic_DNA"/>
</dbReference>
<evidence type="ECO:0000256" key="1">
    <source>
        <dbReference type="ARBA" id="ARBA00001917"/>
    </source>
</evidence>
<feature type="domain" description="Flavodoxin-like" evidence="8">
    <location>
        <begin position="4"/>
        <end position="169"/>
    </location>
</feature>